<name>A0A1Z4GCM7_9CYAN</name>
<reference evidence="1 2" key="1">
    <citation type="submission" date="2017-06" db="EMBL/GenBank/DDBJ databases">
        <title>Genome sequencing of cyanobaciteial culture collection at National Institute for Environmental Studies (NIES).</title>
        <authorList>
            <person name="Hirose Y."/>
            <person name="Shimura Y."/>
            <person name="Fujisawa T."/>
            <person name="Nakamura Y."/>
            <person name="Kawachi M."/>
        </authorList>
    </citation>
    <scope>NUCLEOTIDE SEQUENCE [LARGE SCALE GENOMIC DNA]</scope>
    <source>
        <strain evidence="1 2">NIES-21</strain>
    </source>
</reference>
<sequence length="64" mass="7291">MRGQPEAYDELKKIVSVSLTPTALAGIDKISRDYKISRSELLERIGRSIIQIKDRDDWANQSQS</sequence>
<dbReference type="Proteomes" id="UP000218287">
    <property type="component" value="Chromosome"/>
</dbReference>
<evidence type="ECO:0000313" key="2">
    <source>
        <dbReference type="Proteomes" id="UP000218287"/>
    </source>
</evidence>
<dbReference type="EMBL" id="AP018174">
    <property type="protein sequence ID" value="BAY15068.1"/>
    <property type="molecule type" value="Genomic_DNA"/>
</dbReference>
<keyword evidence="1" id="KW-0238">DNA-binding</keyword>
<dbReference type="GO" id="GO:0003677">
    <property type="term" value="F:DNA binding"/>
    <property type="evidence" value="ECO:0007669"/>
    <property type="project" value="UniProtKB-KW"/>
</dbReference>
<accession>A0A1Z4GCM7</accession>
<evidence type="ECO:0000313" key="1">
    <source>
        <dbReference type="EMBL" id="BAY15068.1"/>
    </source>
</evidence>
<organism evidence="1 2">
    <name type="scientific">Anabaenopsis circularis NIES-21</name>
    <dbReference type="NCBI Taxonomy" id="1085406"/>
    <lineage>
        <taxon>Bacteria</taxon>
        <taxon>Bacillati</taxon>
        <taxon>Cyanobacteriota</taxon>
        <taxon>Cyanophyceae</taxon>
        <taxon>Nostocales</taxon>
        <taxon>Nodulariaceae</taxon>
        <taxon>Anabaenopsis</taxon>
    </lineage>
</organism>
<gene>
    <name evidence="1" type="ORF">NIES21_08820</name>
</gene>
<keyword evidence="2" id="KW-1185">Reference proteome</keyword>
<dbReference type="AlphaFoldDB" id="A0A1Z4GCM7"/>
<proteinExistence type="predicted"/>
<protein>
    <submittedName>
        <fullName evidence="1">CopG domain protein DNA-binding domain protein</fullName>
    </submittedName>
</protein>